<comment type="caution">
    <text evidence="11">The sequence shown here is derived from an EMBL/GenBank/DDBJ whole genome shotgun (WGS) entry which is preliminary data.</text>
</comment>
<accession>A8RDS6</accession>
<dbReference type="InterPro" id="IPR007202">
    <property type="entry name" value="4Fe-4S_dom"/>
</dbReference>
<gene>
    <name evidence="11" type="primary">rnfB</name>
    <name evidence="11" type="ORF">EUBDOL_02039</name>
</gene>
<evidence type="ECO:0000313" key="12">
    <source>
        <dbReference type="Proteomes" id="UP000004090"/>
    </source>
</evidence>
<dbReference type="Proteomes" id="UP000004090">
    <property type="component" value="Unassembled WGS sequence"/>
</dbReference>
<keyword evidence="8" id="KW-0411">Iron-sulfur</keyword>
<keyword evidence="6" id="KW-0249">Electron transport</keyword>
<dbReference type="Pfam" id="PF04060">
    <property type="entry name" value="FeS"/>
    <property type="match status" value="1"/>
</dbReference>
<evidence type="ECO:0000256" key="9">
    <source>
        <dbReference type="ARBA" id="ARBA00023136"/>
    </source>
</evidence>
<dbReference type="AlphaFoldDB" id="A8RDS6"/>
<dbReference type="InterPro" id="IPR050395">
    <property type="entry name" value="4Fe4S_Ferredoxin_RnfB"/>
</dbReference>
<dbReference type="GO" id="GO:0046872">
    <property type="term" value="F:metal ion binding"/>
    <property type="evidence" value="ECO:0007669"/>
    <property type="project" value="UniProtKB-KW"/>
</dbReference>
<feature type="domain" description="4Fe-4S" evidence="10">
    <location>
        <begin position="31"/>
        <end position="91"/>
    </location>
</feature>
<evidence type="ECO:0000256" key="3">
    <source>
        <dbReference type="ARBA" id="ARBA00022723"/>
    </source>
</evidence>
<keyword evidence="4" id="KW-0677">Repeat</keyword>
<dbReference type="GO" id="GO:0051539">
    <property type="term" value="F:4 iron, 4 sulfur cluster binding"/>
    <property type="evidence" value="ECO:0007669"/>
    <property type="project" value="UniProtKB-KW"/>
</dbReference>
<keyword evidence="3" id="KW-0479">Metal-binding</keyword>
<keyword evidence="5" id="KW-1278">Translocase</keyword>
<dbReference type="PANTHER" id="PTHR43560">
    <property type="entry name" value="ION-TRANSLOCATING OXIDOREDUCTASE COMPLEX SUBUNIT B"/>
    <property type="match status" value="1"/>
</dbReference>
<dbReference type="EMBL" id="ABAW02000024">
    <property type="protein sequence ID" value="EDP10776.1"/>
    <property type="molecule type" value="Genomic_DNA"/>
</dbReference>
<sequence length="104" mass="10695">MTIITAVVMMLVLGAILGLGLGIADRFLAVETDERVEKVSSMLPNYNCGGCGYAGCSGLAEALVNGEITVVGTCKPCKADQKAAIAEYLNTTPGPDGKCLKVKA</sequence>
<keyword evidence="1" id="KW-0813">Transport</keyword>
<evidence type="ECO:0000256" key="2">
    <source>
        <dbReference type="ARBA" id="ARBA00022485"/>
    </source>
</evidence>
<evidence type="ECO:0000256" key="5">
    <source>
        <dbReference type="ARBA" id="ARBA00022967"/>
    </source>
</evidence>
<dbReference type="InterPro" id="IPR010207">
    <property type="entry name" value="Elect_transpt_cplx_RnfB/RsxB"/>
</dbReference>
<proteinExistence type="predicted"/>
<keyword evidence="9" id="KW-0472">Membrane</keyword>
<dbReference type="HOGENOM" id="CLU_169612_0_0_9"/>
<dbReference type="Gene3D" id="1.10.15.40">
    <property type="entry name" value="Electron transport complex subunit B, putative Fe-S cluster"/>
    <property type="match status" value="1"/>
</dbReference>
<name>A8RDS6_9FIRM</name>
<reference evidence="11 12" key="1">
    <citation type="submission" date="2007-09" db="EMBL/GenBank/DDBJ databases">
        <title>Draft genome sequence of Eubacterium dolichum (DSM 3991).</title>
        <authorList>
            <person name="Sudarsanam P."/>
            <person name="Ley R."/>
            <person name="Guruge J."/>
            <person name="Turnbaugh P.J."/>
            <person name="Mahowald M."/>
            <person name="Liep D."/>
            <person name="Gordon J."/>
        </authorList>
    </citation>
    <scope>NUCLEOTIDE SEQUENCE [LARGE SCALE GENOMIC DNA]</scope>
    <source>
        <strain evidence="11 12">DSM 3991</strain>
    </source>
</reference>
<reference evidence="11 12" key="2">
    <citation type="submission" date="2007-09" db="EMBL/GenBank/DDBJ databases">
        <authorList>
            <person name="Fulton L."/>
            <person name="Clifton S."/>
            <person name="Fulton B."/>
            <person name="Xu J."/>
            <person name="Minx P."/>
            <person name="Pepin K.H."/>
            <person name="Johnson M."/>
            <person name="Thiruvilangam P."/>
            <person name="Bhonagiri V."/>
            <person name="Nash W.E."/>
            <person name="Mardis E.R."/>
            <person name="Wilson R.K."/>
        </authorList>
    </citation>
    <scope>NUCLEOTIDE SEQUENCE [LARGE SCALE GENOMIC DNA]</scope>
    <source>
        <strain evidence="11 12">DSM 3991</strain>
    </source>
</reference>
<evidence type="ECO:0000256" key="6">
    <source>
        <dbReference type="ARBA" id="ARBA00022982"/>
    </source>
</evidence>
<protein>
    <submittedName>
        <fullName evidence="11">Electron transport complex protein RnfB</fullName>
    </submittedName>
</protein>
<dbReference type="NCBIfam" id="TIGR01944">
    <property type="entry name" value="rnfB"/>
    <property type="match status" value="1"/>
</dbReference>
<evidence type="ECO:0000256" key="4">
    <source>
        <dbReference type="ARBA" id="ARBA00022737"/>
    </source>
</evidence>
<keyword evidence="2" id="KW-0004">4Fe-4S</keyword>
<evidence type="ECO:0000256" key="7">
    <source>
        <dbReference type="ARBA" id="ARBA00023004"/>
    </source>
</evidence>
<evidence type="ECO:0000259" key="10">
    <source>
        <dbReference type="PROSITE" id="PS51656"/>
    </source>
</evidence>
<dbReference type="PROSITE" id="PS51656">
    <property type="entry name" value="4FE4S"/>
    <property type="match status" value="1"/>
</dbReference>
<keyword evidence="7" id="KW-0408">Iron</keyword>
<dbReference type="GO" id="GO:0009055">
    <property type="term" value="F:electron transfer activity"/>
    <property type="evidence" value="ECO:0007669"/>
    <property type="project" value="InterPro"/>
</dbReference>
<evidence type="ECO:0000313" key="11">
    <source>
        <dbReference type="EMBL" id="EDP10776.1"/>
    </source>
</evidence>
<dbReference type="PANTHER" id="PTHR43560:SF1">
    <property type="entry name" value="ION-TRANSLOCATING OXIDOREDUCTASE COMPLEX SUBUNIT B"/>
    <property type="match status" value="1"/>
</dbReference>
<evidence type="ECO:0000256" key="8">
    <source>
        <dbReference type="ARBA" id="ARBA00023014"/>
    </source>
</evidence>
<dbReference type="eggNOG" id="COG2878">
    <property type="taxonomic scope" value="Bacteria"/>
</dbReference>
<evidence type="ECO:0000256" key="1">
    <source>
        <dbReference type="ARBA" id="ARBA00022448"/>
    </source>
</evidence>
<organism evidence="11 12">
    <name type="scientific">Amedibacillus dolichus DSM 3991</name>
    <dbReference type="NCBI Taxonomy" id="428127"/>
    <lineage>
        <taxon>Bacteria</taxon>
        <taxon>Bacillati</taxon>
        <taxon>Bacillota</taxon>
        <taxon>Erysipelotrichia</taxon>
        <taxon>Erysipelotrichales</taxon>
        <taxon>Erysipelotrichaceae</taxon>
        <taxon>Amedibacillus</taxon>
    </lineage>
</organism>
<dbReference type="STRING" id="428127.EUBDOL_02039"/>